<dbReference type="GeneID" id="3654881"/>
<protein>
    <submittedName>
        <fullName evidence="1">Uncharacterized protein</fullName>
    </submittedName>
</protein>
<dbReference type="EMBL" id="AJ890364">
    <property type="protein sequence ID" value="CAI65655.1"/>
    <property type="molecule type" value="Genomic_DNA"/>
</dbReference>
<name>Q4A2Q1_EHV8U</name>
<proteinExistence type="predicted"/>
<evidence type="ECO:0000313" key="1">
    <source>
        <dbReference type="EMBL" id="CAI65655.1"/>
    </source>
</evidence>
<dbReference type="RefSeq" id="YP_293986.1">
    <property type="nucleotide sequence ID" value="NC_007346.1"/>
</dbReference>
<organismHost>
    <name type="scientific">Emiliania huxleyi</name>
    <name type="common">Coccolithophore</name>
    <name type="synonym">Pontosphaera huxleyi</name>
    <dbReference type="NCBI Taxonomy" id="2903"/>
</organismHost>
<gene>
    <name evidence="1" type="ORF">EhV231</name>
</gene>
<dbReference type="KEGG" id="vg:3654881"/>
<accession>Q4A2Q1</accession>
<organism evidence="1 2">
    <name type="scientific">Emiliania huxleyi virus 86 (isolate United Kingdom/English Channel/1999)</name>
    <name type="common">EhV-86</name>
    <dbReference type="NCBI Taxonomy" id="654925"/>
    <lineage>
        <taxon>Viruses</taxon>
        <taxon>Varidnaviria</taxon>
        <taxon>Bamfordvirae</taxon>
        <taxon>Nucleocytoviricota</taxon>
        <taxon>Megaviricetes</taxon>
        <taxon>Algavirales</taxon>
        <taxon>Phycodnaviridae</taxon>
        <taxon>Coccolithovirus</taxon>
        <taxon>Coccolithovirus huxleyi</taxon>
        <taxon>Emiliania huxleyi virus 86</taxon>
    </lineage>
</organism>
<reference evidence="1 2" key="1">
    <citation type="journal article" date="2005" name="Science">
        <title>Complete genome sequence and lytic phase transcription profile of a Coccolithovirus.</title>
        <authorList>
            <person name="Wilson W.H."/>
            <person name="Schroeder D.C."/>
            <person name="Allen M.J."/>
            <person name="Holden M.T.G."/>
            <person name="Parkhill J."/>
            <person name="Barrell B.G."/>
            <person name="Churcher C."/>
            <person name="Hamlin N."/>
            <person name="Mungall K."/>
            <person name="Norbertczak H."/>
            <person name="Quail M.A."/>
            <person name="Price C."/>
            <person name="Rabbinowitsch E."/>
            <person name="Walker D."/>
            <person name="Craigon M."/>
            <person name="Roy D."/>
            <person name="Ghazal P."/>
        </authorList>
    </citation>
    <scope>NUCLEOTIDE SEQUENCE [LARGE SCALE GENOMIC DNA]</scope>
    <source>
        <strain evidence="2">Isolate United Kingdom/English Channel/1999</strain>
    </source>
</reference>
<sequence length="279" mass="31265">MAERILRDENIVAWVESELQQIDDSELDMIDDTIISLPPQYYEMRLMRLKYHTMLQIGYAKMVRKVALAARRELQKVPINSIHTVFGNVDDANDIEQNYMQLNDAIQTAVVDTEYVINMAYLRLALLLPIGIDATPGTLEQYTNLNKEIEERVRHVDSDSLSLMLFYTPPVGVTAGQLGQLSVAFDHQDVDAAFNALAAAADVPMVSRVNLGMNLHDRIELANYDIGVGRIGIYGISYMVPHIESLVISLMGIPSGDALYQTARYTDDGVFDPEGHMEI</sequence>
<evidence type="ECO:0000313" key="2">
    <source>
        <dbReference type="Proteomes" id="UP000000863"/>
    </source>
</evidence>
<keyword evidence="2" id="KW-1185">Reference proteome</keyword>
<dbReference type="Proteomes" id="UP000000863">
    <property type="component" value="Segment"/>
</dbReference>